<reference evidence="3" key="1">
    <citation type="journal article" date="2014" name="Genome Biol.">
        <title>Transcriptome and methylome profiling reveals relics of genome dominance in the mesopolyploid Brassica oleracea.</title>
        <authorList>
            <person name="Parkin I.A."/>
            <person name="Koh C."/>
            <person name="Tang H."/>
            <person name="Robinson S.J."/>
            <person name="Kagale S."/>
            <person name="Clarke W.E."/>
            <person name="Town C.D."/>
            <person name="Nixon J."/>
            <person name="Krishnakumar V."/>
            <person name="Bidwell S.L."/>
            <person name="Denoeud F."/>
            <person name="Belcram H."/>
            <person name="Links M.G."/>
            <person name="Just J."/>
            <person name="Clarke C."/>
            <person name="Bender T."/>
            <person name="Huebert T."/>
            <person name="Mason A.S."/>
            <person name="Pires J.C."/>
            <person name="Barker G."/>
            <person name="Moore J."/>
            <person name="Walley P.G."/>
            <person name="Manoli S."/>
            <person name="Batley J."/>
            <person name="Edwards D."/>
            <person name="Nelson M.N."/>
            <person name="Wang X."/>
            <person name="Paterson A.H."/>
            <person name="King G."/>
            <person name="Bancroft I."/>
            <person name="Chalhoub B."/>
            <person name="Sharpe A.G."/>
        </authorList>
    </citation>
    <scope>NUCLEOTIDE SEQUENCE [LARGE SCALE GENOMIC DNA]</scope>
    <source>
        <strain evidence="3">cv. TO1000</strain>
    </source>
</reference>
<dbReference type="Gramene" id="Bo01328s040.1">
    <property type="protein sequence ID" value="Bo01328s040.1"/>
    <property type="gene ID" value="Bo01328s040"/>
</dbReference>
<feature type="compositionally biased region" description="Basic residues" evidence="1">
    <location>
        <begin position="12"/>
        <end position="33"/>
    </location>
</feature>
<dbReference type="HOGENOM" id="CLU_018026_0_0_1"/>
<feature type="region of interest" description="Disordered" evidence="1">
    <location>
        <begin position="1"/>
        <end position="61"/>
    </location>
</feature>
<dbReference type="PANTHER" id="PTHR48449">
    <property type="entry name" value="DUF1985 DOMAIN-CONTAINING PROTEIN"/>
    <property type="match status" value="1"/>
</dbReference>
<protein>
    <recommendedName>
        <fullName evidence="2">DUF1985 domain-containing protein</fullName>
    </recommendedName>
</protein>
<proteinExistence type="predicted"/>
<feature type="compositionally biased region" description="Polar residues" evidence="1">
    <location>
        <begin position="518"/>
        <end position="530"/>
    </location>
</feature>
<dbReference type="EnsemblPlants" id="Bo01328s040.1">
    <property type="protein sequence ID" value="Bo01328s040.1"/>
    <property type="gene ID" value="Bo01328s040"/>
</dbReference>
<evidence type="ECO:0000259" key="2">
    <source>
        <dbReference type="Pfam" id="PF09331"/>
    </source>
</evidence>
<feature type="compositionally biased region" description="Low complexity" evidence="1">
    <location>
        <begin position="44"/>
        <end position="61"/>
    </location>
</feature>
<name>A0A0D2ZUP1_BRAOL</name>
<evidence type="ECO:0000313" key="3">
    <source>
        <dbReference type="EnsemblPlants" id="Bo01328s040.1"/>
    </source>
</evidence>
<organism evidence="3 4">
    <name type="scientific">Brassica oleracea var. oleracea</name>
    <dbReference type="NCBI Taxonomy" id="109376"/>
    <lineage>
        <taxon>Eukaryota</taxon>
        <taxon>Viridiplantae</taxon>
        <taxon>Streptophyta</taxon>
        <taxon>Embryophyta</taxon>
        <taxon>Tracheophyta</taxon>
        <taxon>Spermatophyta</taxon>
        <taxon>Magnoliopsida</taxon>
        <taxon>eudicotyledons</taxon>
        <taxon>Gunneridae</taxon>
        <taxon>Pentapetalae</taxon>
        <taxon>rosids</taxon>
        <taxon>malvids</taxon>
        <taxon>Brassicales</taxon>
        <taxon>Brassicaceae</taxon>
        <taxon>Brassiceae</taxon>
        <taxon>Brassica</taxon>
    </lineage>
</organism>
<reference evidence="3" key="2">
    <citation type="submission" date="2015-06" db="UniProtKB">
        <authorList>
            <consortium name="EnsemblPlants"/>
        </authorList>
    </citation>
    <scope>IDENTIFICATION</scope>
</reference>
<feature type="region of interest" description="Disordered" evidence="1">
    <location>
        <begin position="445"/>
        <end position="464"/>
    </location>
</feature>
<feature type="region of interest" description="Disordered" evidence="1">
    <location>
        <begin position="499"/>
        <end position="583"/>
    </location>
</feature>
<dbReference type="Pfam" id="PF09331">
    <property type="entry name" value="DUF1985"/>
    <property type="match status" value="1"/>
</dbReference>
<sequence length="688" mass="76885">MESQSNAAGSSGRRRRQKTPKAKLVSRSKKTKRYPVSDSDDDTTPSSMDSTAPTSPPVDVVDVGSSTKFPRRLFAPGFFPTQLRLNIYSKANVIASVASALKGSSAMDRLLCSQFSKLFRLPVARCPNSTKLIGSLLCRQLITIRKYELWFTFGNHPLRFSVDEFKEITGLNCGIFDVEDSETEVNEPGSMWKLLFDTTVGEITVVQVLKMLENPYLADWKRVPLALIALVDGVLCCTNKTLKLTPKYVEMLSNLESFMNYPWGRTSFLHTISRFLPPPVSVKTPNPLHALRIRLSQKTTACYGFPLALQLLAFEAVPKLLARIPAADNTDDFLDNLSCCGNTVVILNTNDIVAVEGEPDVIVDFSLVPEAERHFWLDEVEDPKVTRLVDHIRSGHTFRTEDFEGGDRSFGKDNAIPEGKPQGVPLIQRTLRPRKRAAVVIEDLKTPEHNEPDVPPESGRSPNEDLKSWILEQFQNFKNGIYERLDKFEKTLCDHFGVPLPNIHNKGKRKVGEDDQGYSGSPKSVENQYKMQRPNRKSRKINSTVPKPGQEMHSYPLHSADGLEGTIGNTQPGFSRETRENNENSTLLTPQFNQNATDQGQFDQNATYQSYVSPAKKDDTYIGEKAVDVKWDEANPHAYSAVKEVPVGERPSSDPNPESAPDFASTRSEDNVGPVFTNLSGQKRKHPL</sequence>
<feature type="region of interest" description="Disordered" evidence="1">
    <location>
        <begin position="640"/>
        <end position="688"/>
    </location>
</feature>
<keyword evidence="4" id="KW-1185">Reference proteome</keyword>
<evidence type="ECO:0000313" key="4">
    <source>
        <dbReference type="Proteomes" id="UP000032141"/>
    </source>
</evidence>
<dbReference type="Proteomes" id="UP000032141">
    <property type="component" value="Unassembled WGS sequence"/>
</dbReference>
<dbReference type="PANTHER" id="PTHR48449:SF1">
    <property type="entry name" value="DUF1985 DOMAIN-CONTAINING PROTEIN"/>
    <property type="match status" value="1"/>
</dbReference>
<evidence type="ECO:0000256" key="1">
    <source>
        <dbReference type="SAM" id="MobiDB-lite"/>
    </source>
</evidence>
<dbReference type="InterPro" id="IPR015410">
    <property type="entry name" value="DUF1985"/>
</dbReference>
<dbReference type="AlphaFoldDB" id="A0A0D2ZUP1"/>
<accession>A0A0D2ZUP1</accession>
<feature type="domain" description="DUF1985" evidence="2">
    <location>
        <begin position="137"/>
        <end position="273"/>
    </location>
</feature>
<feature type="compositionally biased region" description="Low complexity" evidence="1">
    <location>
        <begin position="1"/>
        <end position="11"/>
    </location>
</feature>